<evidence type="ECO:0000313" key="4">
    <source>
        <dbReference type="Proteomes" id="UP000054537"/>
    </source>
</evidence>
<evidence type="ECO:0000256" key="1">
    <source>
        <dbReference type="SAM" id="MobiDB-lite"/>
    </source>
</evidence>
<dbReference type="Proteomes" id="UP000054537">
    <property type="component" value="Unassembled WGS sequence"/>
</dbReference>
<evidence type="ECO:0008006" key="5">
    <source>
        <dbReference type="Google" id="ProtNLM"/>
    </source>
</evidence>
<name>A0A0A6UT33_ACTUT</name>
<protein>
    <recommendedName>
        <fullName evidence="5">Peptidase MA-like domain-containing protein</fullName>
    </recommendedName>
</protein>
<keyword evidence="2" id="KW-0472">Membrane</keyword>
<keyword evidence="2" id="KW-1133">Transmembrane helix</keyword>
<sequence length="429" mass="47320">MQDLTSPSRPSPGVWFAFMVLVFVSSIVVLRPTGDEAATATPSPGASATPSSSQRPVDLIEQALDAQSAALLSGDLPGWLAPVDPKLQARYTTIFQNLRELEVTHAEQRMDAMPTAYSDMLTVSIKLAYCFSDVVCPAWKDATDEGAPKLAYRTSWQLLEGSYKITKLEEFRGFNHLQPTPWEKDPMTFAHGKRVIVAAPAATARYVKRVLPLAEKAAVVADRYAGYGGNQQKKYRVFIADNKAWDTWYGGMDSEYAVAYHFSLNSTGGDIVLKASELMPEEDRVVAQVIQHEFAHAVTLVAQVNDDKVDDLWLVEGIAEYIGYLPAKPQNSYSREVLRYVRSQRGPLKTIRVAPLTDESDDIDSAALYATGHFAAGCMAAKYGEPKMLDFADRVLQYGEELDSASRAVFGKPFPAVDKECVAWIKSKI</sequence>
<accession>A0A0A6UT33</accession>
<dbReference type="RefSeq" id="WP_043522824.1">
    <property type="nucleotide sequence ID" value="NZ_BAABKU010000008.1"/>
</dbReference>
<dbReference type="AlphaFoldDB" id="A0A0A6UT33"/>
<gene>
    <name evidence="3" type="ORF">MB27_05115</name>
</gene>
<dbReference type="EMBL" id="JRTT01000004">
    <property type="protein sequence ID" value="KHD78581.1"/>
    <property type="molecule type" value="Genomic_DNA"/>
</dbReference>
<proteinExistence type="predicted"/>
<dbReference type="STRING" id="1869.MB27_05115"/>
<comment type="caution">
    <text evidence="3">The sequence shown here is derived from an EMBL/GenBank/DDBJ whole genome shotgun (WGS) entry which is preliminary data.</text>
</comment>
<dbReference type="OrthoDB" id="5171966at2"/>
<feature type="compositionally biased region" description="Low complexity" evidence="1">
    <location>
        <begin position="37"/>
        <end position="53"/>
    </location>
</feature>
<keyword evidence="4" id="KW-1185">Reference proteome</keyword>
<evidence type="ECO:0000256" key="2">
    <source>
        <dbReference type="SAM" id="Phobius"/>
    </source>
</evidence>
<dbReference type="Gene3D" id="1.10.390.10">
    <property type="entry name" value="Neutral Protease Domain 2"/>
    <property type="match status" value="1"/>
</dbReference>
<reference evidence="3 4" key="1">
    <citation type="submission" date="2014-10" db="EMBL/GenBank/DDBJ databases">
        <title>Draft genome sequence of Actinoplanes utahensis NRRL 12052.</title>
        <authorList>
            <person name="Velasco-Bucheli B."/>
            <person name="del Cerro C."/>
            <person name="Hormigo D."/>
            <person name="Garcia J.L."/>
            <person name="Acebal C."/>
            <person name="Arroyo M."/>
            <person name="de la Mata I."/>
        </authorList>
    </citation>
    <scope>NUCLEOTIDE SEQUENCE [LARGE SCALE GENOMIC DNA]</scope>
    <source>
        <strain evidence="3 4">NRRL 12052</strain>
    </source>
</reference>
<dbReference type="InterPro" id="IPR027268">
    <property type="entry name" value="Peptidase_M4/M1_CTD_sf"/>
</dbReference>
<feature type="region of interest" description="Disordered" evidence="1">
    <location>
        <begin position="36"/>
        <end position="55"/>
    </location>
</feature>
<organism evidence="3 4">
    <name type="scientific">Actinoplanes utahensis</name>
    <dbReference type="NCBI Taxonomy" id="1869"/>
    <lineage>
        <taxon>Bacteria</taxon>
        <taxon>Bacillati</taxon>
        <taxon>Actinomycetota</taxon>
        <taxon>Actinomycetes</taxon>
        <taxon>Micromonosporales</taxon>
        <taxon>Micromonosporaceae</taxon>
        <taxon>Actinoplanes</taxon>
    </lineage>
</organism>
<feature type="transmembrane region" description="Helical" evidence="2">
    <location>
        <begin position="12"/>
        <end position="30"/>
    </location>
</feature>
<keyword evidence="2" id="KW-0812">Transmembrane</keyword>
<dbReference type="eggNOG" id="COG0745">
    <property type="taxonomic scope" value="Bacteria"/>
</dbReference>
<evidence type="ECO:0000313" key="3">
    <source>
        <dbReference type="EMBL" id="KHD78581.1"/>
    </source>
</evidence>